<evidence type="ECO:0000313" key="1">
    <source>
        <dbReference type="EMBL" id="KAK4414970.1"/>
    </source>
</evidence>
<dbReference type="PANTHER" id="PTHR33710">
    <property type="entry name" value="BNAC02G09200D PROTEIN"/>
    <property type="match status" value="1"/>
</dbReference>
<dbReference type="AlphaFoldDB" id="A0AAE1XN47"/>
<keyword evidence="2" id="KW-1185">Reference proteome</keyword>
<reference evidence="1" key="1">
    <citation type="submission" date="2020-06" db="EMBL/GenBank/DDBJ databases">
        <authorList>
            <person name="Li T."/>
            <person name="Hu X."/>
            <person name="Zhang T."/>
            <person name="Song X."/>
            <person name="Zhang H."/>
            <person name="Dai N."/>
            <person name="Sheng W."/>
            <person name="Hou X."/>
            <person name="Wei L."/>
        </authorList>
    </citation>
    <scope>NUCLEOTIDE SEQUENCE</scope>
    <source>
        <strain evidence="1">3651</strain>
        <tissue evidence="1">Leaf</tissue>
    </source>
</reference>
<dbReference type="SUPFAM" id="SSF56219">
    <property type="entry name" value="DNase I-like"/>
    <property type="match status" value="1"/>
</dbReference>
<accession>A0AAE1XN47</accession>
<name>A0AAE1XN47_9LAMI</name>
<evidence type="ECO:0000313" key="2">
    <source>
        <dbReference type="Proteomes" id="UP001293254"/>
    </source>
</evidence>
<protein>
    <recommendedName>
        <fullName evidence="3">Endonuclease/exonuclease/phosphatase domain-containing protein</fullName>
    </recommendedName>
</protein>
<evidence type="ECO:0008006" key="3">
    <source>
        <dbReference type="Google" id="ProtNLM"/>
    </source>
</evidence>
<dbReference type="Proteomes" id="UP001293254">
    <property type="component" value="Unassembled WGS sequence"/>
</dbReference>
<comment type="caution">
    <text evidence="1">The sequence shown here is derived from an EMBL/GenBank/DDBJ whole genome shotgun (WGS) entry which is preliminary data.</text>
</comment>
<organism evidence="1 2">
    <name type="scientific">Sesamum alatum</name>
    <dbReference type="NCBI Taxonomy" id="300844"/>
    <lineage>
        <taxon>Eukaryota</taxon>
        <taxon>Viridiplantae</taxon>
        <taxon>Streptophyta</taxon>
        <taxon>Embryophyta</taxon>
        <taxon>Tracheophyta</taxon>
        <taxon>Spermatophyta</taxon>
        <taxon>Magnoliopsida</taxon>
        <taxon>eudicotyledons</taxon>
        <taxon>Gunneridae</taxon>
        <taxon>Pentapetalae</taxon>
        <taxon>asterids</taxon>
        <taxon>lamiids</taxon>
        <taxon>Lamiales</taxon>
        <taxon>Pedaliaceae</taxon>
        <taxon>Sesamum</taxon>
    </lineage>
</organism>
<dbReference type="PANTHER" id="PTHR33710:SF71">
    <property type="entry name" value="ENDONUCLEASE_EXONUCLEASE_PHOSPHATASE DOMAIN-CONTAINING PROTEIN"/>
    <property type="match status" value="1"/>
</dbReference>
<dbReference type="Gene3D" id="3.60.10.10">
    <property type="entry name" value="Endonuclease/exonuclease/phosphatase"/>
    <property type="match status" value="1"/>
</dbReference>
<reference evidence="1" key="2">
    <citation type="journal article" date="2024" name="Plant">
        <title>Genomic evolution and insights into agronomic trait innovations of Sesamum species.</title>
        <authorList>
            <person name="Miao H."/>
            <person name="Wang L."/>
            <person name="Qu L."/>
            <person name="Liu H."/>
            <person name="Sun Y."/>
            <person name="Le M."/>
            <person name="Wang Q."/>
            <person name="Wei S."/>
            <person name="Zheng Y."/>
            <person name="Lin W."/>
            <person name="Duan Y."/>
            <person name="Cao H."/>
            <person name="Xiong S."/>
            <person name="Wang X."/>
            <person name="Wei L."/>
            <person name="Li C."/>
            <person name="Ma Q."/>
            <person name="Ju M."/>
            <person name="Zhao R."/>
            <person name="Li G."/>
            <person name="Mu C."/>
            <person name="Tian Q."/>
            <person name="Mei H."/>
            <person name="Zhang T."/>
            <person name="Gao T."/>
            <person name="Zhang H."/>
        </authorList>
    </citation>
    <scope>NUCLEOTIDE SEQUENCE</scope>
    <source>
        <strain evidence="1">3651</strain>
    </source>
</reference>
<dbReference type="InterPro" id="IPR036691">
    <property type="entry name" value="Endo/exonu/phosph_ase_sf"/>
</dbReference>
<proteinExistence type="predicted"/>
<sequence>MGDLWRGGWVFRMWFRIVGIRSGFFGVRMCTVRSYWIMTSSCTSDWNRISGRNRFFCDCGVWDVLRAVSIGASPWMVGGDFNTLLSLDERSGGAAPSSVAMSDFHDAIADCALVDAGYIGSPYTWYSRRLRQHLDLVLVSDCWVDVFPKTQVTHL</sequence>
<gene>
    <name evidence="1" type="ORF">Salat_2604000</name>
</gene>
<dbReference type="EMBL" id="JACGWO010000011">
    <property type="protein sequence ID" value="KAK4414970.1"/>
    <property type="molecule type" value="Genomic_DNA"/>
</dbReference>